<dbReference type="SFLD" id="SFLDS00005">
    <property type="entry name" value="Isoprenoid_Synthase_Type_I"/>
    <property type="match status" value="1"/>
</dbReference>
<dbReference type="Gene3D" id="1.10.600.10">
    <property type="entry name" value="Farnesyl Diphosphate Synthase"/>
    <property type="match status" value="1"/>
</dbReference>
<dbReference type="InterPro" id="IPR033749">
    <property type="entry name" value="Polyprenyl_synt_CS"/>
</dbReference>
<dbReference type="InterPro" id="IPR053378">
    <property type="entry name" value="Prenyl_diphosphate_synthase"/>
</dbReference>
<sequence>MIFKQYLAECQKWADTGLKSVLDKSGSSSHSLLHEAMAYSTLAGGKRIRPLLVRASCEALGGTPENALPAACAMELIHTYSLIHDDLPAMDDDDLRRGKPTCHKAFDEATAILAGDALLTLAFEVITESSLPAETRLQQTRVLAQAAGAGGMVSGQAMDIEATGKNLNLETLKKLHQHKTGALIKASCVLGGLAANGSAEQISALSSYADASGLAFQVQDDILDVTASTEVLGKNQGADINLGKNTYVSLLGLDKAREQAATLRDQALTALYPLGEKAEMLRELADFIVNRNH</sequence>
<accession>A0ABT0PL18</accession>
<proteinExistence type="inferred from homology"/>
<dbReference type="SUPFAM" id="SSF48576">
    <property type="entry name" value="Terpenoid synthases"/>
    <property type="match status" value="1"/>
</dbReference>
<organism evidence="8 9">
    <name type="scientific">Parendozoicomonas callyspongiae</name>
    <dbReference type="NCBI Taxonomy" id="2942213"/>
    <lineage>
        <taxon>Bacteria</taxon>
        <taxon>Pseudomonadati</taxon>
        <taxon>Pseudomonadota</taxon>
        <taxon>Gammaproteobacteria</taxon>
        <taxon>Oceanospirillales</taxon>
        <taxon>Endozoicomonadaceae</taxon>
        <taxon>Parendozoicomonas</taxon>
    </lineage>
</organism>
<evidence type="ECO:0000256" key="4">
    <source>
        <dbReference type="ARBA" id="ARBA00022723"/>
    </source>
</evidence>
<evidence type="ECO:0000256" key="6">
    <source>
        <dbReference type="ARBA" id="ARBA00023229"/>
    </source>
</evidence>
<dbReference type="Proteomes" id="UP001203338">
    <property type="component" value="Unassembled WGS sequence"/>
</dbReference>
<keyword evidence="6" id="KW-0414">Isoprene biosynthesis</keyword>
<dbReference type="PANTHER" id="PTHR43281">
    <property type="entry name" value="FARNESYL DIPHOSPHATE SYNTHASE"/>
    <property type="match status" value="1"/>
</dbReference>
<keyword evidence="9" id="KW-1185">Reference proteome</keyword>
<name>A0ABT0PL18_9GAMM</name>
<dbReference type="InterPro" id="IPR000092">
    <property type="entry name" value="Polyprenyl_synt"/>
</dbReference>
<gene>
    <name evidence="8" type="ORF">M3P05_19300</name>
</gene>
<evidence type="ECO:0000256" key="3">
    <source>
        <dbReference type="ARBA" id="ARBA00022679"/>
    </source>
</evidence>
<dbReference type="EMBL" id="JAMFLX010000044">
    <property type="protein sequence ID" value="MCL6272072.1"/>
    <property type="molecule type" value="Genomic_DNA"/>
</dbReference>
<evidence type="ECO:0000256" key="5">
    <source>
        <dbReference type="ARBA" id="ARBA00022842"/>
    </source>
</evidence>
<protein>
    <submittedName>
        <fullName evidence="8">Polyprenyl synthetase family protein</fullName>
    </submittedName>
</protein>
<evidence type="ECO:0000256" key="2">
    <source>
        <dbReference type="ARBA" id="ARBA00006706"/>
    </source>
</evidence>
<comment type="similarity">
    <text evidence="2 7">Belongs to the FPP/GGPP synthase family.</text>
</comment>
<evidence type="ECO:0000256" key="1">
    <source>
        <dbReference type="ARBA" id="ARBA00001946"/>
    </source>
</evidence>
<dbReference type="Pfam" id="PF00348">
    <property type="entry name" value="polyprenyl_synt"/>
    <property type="match status" value="1"/>
</dbReference>
<evidence type="ECO:0000256" key="7">
    <source>
        <dbReference type="RuleBase" id="RU004466"/>
    </source>
</evidence>
<dbReference type="PANTHER" id="PTHR43281:SF1">
    <property type="entry name" value="FARNESYL DIPHOSPHATE SYNTHASE"/>
    <property type="match status" value="1"/>
</dbReference>
<dbReference type="SFLD" id="SFLDG01017">
    <property type="entry name" value="Polyprenyl_Transferase_Like"/>
    <property type="match status" value="1"/>
</dbReference>
<dbReference type="RefSeq" id="WP_249701752.1">
    <property type="nucleotide sequence ID" value="NZ_JAMFLX010000044.1"/>
</dbReference>
<evidence type="ECO:0000313" key="9">
    <source>
        <dbReference type="Proteomes" id="UP001203338"/>
    </source>
</evidence>
<dbReference type="PROSITE" id="PS00723">
    <property type="entry name" value="POLYPRENYL_SYNTHASE_1"/>
    <property type="match status" value="1"/>
</dbReference>
<comment type="caution">
    <text evidence="8">The sequence shown here is derived from an EMBL/GenBank/DDBJ whole genome shotgun (WGS) entry which is preliminary data.</text>
</comment>
<reference evidence="8 9" key="1">
    <citation type="submission" date="2022-05" db="EMBL/GenBank/DDBJ databases">
        <authorList>
            <person name="Park J.-S."/>
        </authorList>
    </citation>
    <scope>NUCLEOTIDE SEQUENCE [LARGE SCALE GENOMIC DNA]</scope>
    <source>
        <strain evidence="8 9">2012CJ34-2</strain>
    </source>
</reference>
<keyword evidence="4" id="KW-0479">Metal-binding</keyword>
<comment type="cofactor">
    <cofactor evidence="1">
        <name>Mg(2+)</name>
        <dbReference type="ChEBI" id="CHEBI:18420"/>
    </cofactor>
</comment>
<keyword evidence="3 7" id="KW-0808">Transferase</keyword>
<dbReference type="CDD" id="cd00685">
    <property type="entry name" value="Trans_IPPS_HT"/>
    <property type="match status" value="1"/>
</dbReference>
<dbReference type="NCBIfam" id="NF045485">
    <property type="entry name" value="FPPsyn"/>
    <property type="match status" value="1"/>
</dbReference>
<dbReference type="InterPro" id="IPR008949">
    <property type="entry name" value="Isoprenoid_synthase_dom_sf"/>
</dbReference>
<keyword evidence="5" id="KW-0460">Magnesium</keyword>
<evidence type="ECO:0000313" key="8">
    <source>
        <dbReference type="EMBL" id="MCL6272072.1"/>
    </source>
</evidence>